<evidence type="ECO:0000313" key="1">
    <source>
        <dbReference type="EMBL" id="CAH1434906.1"/>
    </source>
</evidence>
<sequence length="82" mass="8664">MLCNKQHVPDPPLKAIHLQTCMLSCCLGVHCASDVKNSGLALSSNFDITPLFAVKKPNGVTTAKISTNLPSQSVGGILITHH</sequence>
<evidence type="ECO:0000313" key="2">
    <source>
        <dbReference type="Proteomes" id="UP001157418"/>
    </source>
</evidence>
<protein>
    <submittedName>
        <fullName evidence="1">Uncharacterized protein</fullName>
    </submittedName>
</protein>
<dbReference type="AlphaFoldDB" id="A0AAU9N9U7"/>
<comment type="caution">
    <text evidence="1">The sequence shown here is derived from an EMBL/GenBank/DDBJ whole genome shotgun (WGS) entry which is preliminary data.</text>
</comment>
<reference evidence="1 2" key="1">
    <citation type="submission" date="2022-01" db="EMBL/GenBank/DDBJ databases">
        <authorList>
            <person name="Xiong W."/>
            <person name="Schranz E."/>
        </authorList>
    </citation>
    <scope>NUCLEOTIDE SEQUENCE [LARGE SCALE GENOMIC DNA]</scope>
</reference>
<gene>
    <name evidence="1" type="ORF">LVIROSA_LOCUS21386</name>
</gene>
<dbReference type="Proteomes" id="UP001157418">
    <property type="component" value="Unassembled WGS sequence"/>
</dbReference>
<accession>A0AAU9N9U7</accession>
<name>A0AAU9N9U7_9ASTR</name>
<proteinExistence type="predicted"/>
<organism evidence="1 2">
    <name type="scientific">Lactuca virosa</name>
    <dbReference type="NCBI Taxonomy" id="75947"/>
    <lineage>
        <taxon>Eukaryota</taxon>
        <taxon>Viridiplantae</taxon>
        <taxon>Streptophyta</taxon>
        <taxon>Embryophyta</taxon>
        <taxon>Tracheophyta</taxon>
        <taxon>Spermatophyta</taxon>
        <taxon>Magnoliopsida</taxon>
        <taxon>eudicotyledons</taxon>
        <taxon>Gunneridae</taxon>
        <taxon>Pentapetalae</taxon>
        <taxon>asterids</taxon>
        <taxon>campanulids</taxon>
        <taxon>Asterales</taxon>
        <taxon>Asteraceae</taxon>
        <taxon>Cichorioideae</taxon>
        <taxon>Cichorieae</taxon>
        <taxon>Lactucinae</taxon>
        <taxon>Lactuca</taxon>
    </lineage>
</organism>
<dbReference type="EMBL" id="CAKMRJ010004049">
    <property type="protein sequence ID" value="CAH1434906.1"/>
    <property type="molecule type" value="Genomic_DNA"/>
</dbReference>
<keyword evidence="2" id="KW-1185">Reference proteome</keyword>